<gene>
    <name evidence="2" type="ORF">SEMRO_1158_G247510.1</name>
</gene>
<dbReference type="InterPro" id="IPR001229">
    <property type="entry name" value="Jacalin-like_lectin_dom"/>
</dbReference>
<evidence type="ECO:0000313" key="2">
    <source>
        <dbReference type="EMBL" id="CAB9521047.1"/>
    </source>
</evidence>
<comment type="caution">
    <text evidence="2">The sequence shown here is derived from an EMBL/GenBank/DDBJ whole genome shotgun (WGS) entry which is preliminary data.</text>
</comment>
<dbReference type="SUPFAM" id="SSF51101">
    <property type="entry name" value="Mannose-binding lectins"/>
    <property type="match status" value="1"/>
</dbReference>
<dbReference type="InterPro" id="IPR036404">
    <property type="entry name" value="Jacalin-like_lectin_dom_sf"/>
</dbReference>
<proteinExistence type="predicted"/>
<dbReference type="Pfam" id="PF01419">
    <property type="entry name" value="Jacalin"/>
    <property type="match status" value="1"/>
</dbReference>
<reference evidence="2" key="1">
    <citation type="submission" date="2020-06" db="EMBL/GenBank/DDBJ databases">
        <authorList>
            <consortium name="Plant Systems Biology data submission"/>
        </authorList>
    </citation>
    <scope>NUCLEOTIDE SEQUENCE</scope>
    <source>
        <strain evidence="2">D6</strain>
    </source>
</reference>
<evidence type="ECO:0000259" key="1">
    <source>
        <dbReference type="Pfam" id="PF01419"/>
    </source>
</evidence>
<dbReference type="AlphaFoldDB" id="A0A9N8EGD9"/>
<dbReference type="EMBL" id="CAICTM010001156">
    <property type="protein sequence ID" value="CAB9521047.1"/>
    <property type="molecule type" value="Genomic_DNA"/>
</dbReference>
<accession>A0A9N8EGD9</accession>
<sequence length="88" mass="9525">MTKKAGECKGKSKTLELNNGEFITGATVRSNELVQSLAFKTNKGTEFGPAVEKDGLVGFSGKAGSYIDQVAFRWGPVPQMNKKQQQSK</sequence>
<organism evidence="2 3">
    <name type="scientific">Seminavis robusta</name>
    <dbReference type="NCBI Taxonomy" id="568900"/>
    <lineage>
        <taxon>Eukaryota</taxon>
        <taxon>Sar</taxon>
        <taxon>Stramenopiles</taxon>
        <taxon>Ochrophyta</taxon>
        <taxon>Bacillariophyta</taxon>
        <taxon>Bacillariophyceae</taxon>
        <taxon>Bacillariophycidae</taxon>
        <taxon>Naviculales</taxon>
        <taxon>Naviculaceae</taxon>
        <taxon>Seminavis</taxon>
    </lineage>
</organism>
<protein>
    <recommendedName>
        <fullName evidence="1">Jacalin-type lectin domain-containing protein</fullName>
    </recommendedName>
</protein>
<evidence type="ECO:0000313" key="3">
    <source>
        <dbReference type="Proteomes" id="UP001153069"/>
    </source>
</evidence>
<name>A0A9N8EGD9_9STRA</name>
<dbReference type="Proteomes" id="UP001153069">
    <property type="component" value="Unassembled WGS sequence"/>
</dbReference>
<dbReference type="Gene3D" id="2.100.10.30">
    <property type="entry name" value="Jacalin-like lectin domain"/>
    <property type="match status" value="1"/>
</dbReference>
<keyword evidence="3" id="KW-1185">Reference proteome</keyword>
<feature type="domain" description="Jacalin-type lectin" evidence="1">
    <location>
        <begin position="3"/>
        <end position="71"/>
    </location>
</feature>